<sequence>MQDLAALLPFVGLALIFWLLLIRPQQRRQRELASMQSSLGVGDEVVLTSGVYGTIRSLDDEGGARIEIADGVTIRVVRAAIGQVVRGDDTDDTDDTGVANDVSEES</sequence>
<dbReference type="Pfam" id="PF02699">
    <property type="entry name" value="YajC"/>
    <property type="match status" value="1"/>
</dbReference>
<evidence type="ECO:0000256" key="10">
    <source>
        <dbReference type="SAM" id="MobiDB-lite"/>
    </source>
</evidence>
<evidence type="ECO:0000256" key="8">
    <source>
        <dbReference type="ARBA" id="ARBA00023010"/>
    </source>
</evidence>
<keyword evidence="13" id="KW-1185">Reference proteome</keyword>
<dbReference type="GO" id="GO:0015031">
    <property type="term" value="P:protein transport"/>
    <property type="evidence" value="ECO:0007669"/>
    <property type="project" value="UniProtKB-KW"/>
</dbReference>
<evidence type="ECO:0000256" key="7">
    <source>
        <dbReference type="ARBA" id="ARBA00022989"/>
    </source>
</evidence>
<keyword evidence="3" id="KW-0813">Transport</keyword>
<protein>
    <submittedName>
        <fullName evidence="12">Preprotein translocase subunit YajC</fullName>
    </submittedName>
</protein>
<evidence type="ECO:0000256" key="6">
    <source>
        <dbReference type="ARBA" id="ARBA00022927"/>
    </source>
</evidence>
<evidence type="ECO:0000313" key="13">
    <source>
        <dbReference type="Proteomes" id="UP000473325"/>
    </source>
</evidence>
<comment type="subcellular location">
    <subcellularLocation>
        <location evidence="1">Cell membrane</location>
        <topology evidence="1">Single-pass membrane protein</topology>
    </subcellularLocation>
</comment>
<dbReference type="GO" id="GO:0005886">
    <property type="term" value="C:plasma membrane"/>
    <property type="evidence" value="ECO:0007669"/>
    <property type="project" value="UniProtKB-SubCell"/>
</dbReference>
<name>A0A6L7EYH7_9ACTN</name>
<dbReference type="InterPro" id="IPR003849">
    <property type="entry name" value="Preprotein_translocase_YajC"/>
</dbReference>
<keyword evidence="7 11" id="KW-1133">Transmembrane helix</keyword>
<evidence type="ECO:0000256" key="9">
    <source>
        <dbReference type="ARBA" id="ARBA00023136"/>
    </source>
</evidence>
<keyword evidence="8" id="KW-0811">Translocation</keyword>
<dbReference type="PRINTS" id="PR01853">
    <property type="entry name" value="YAJCTRNLCASE"/>
</dbReference>
<evidence type="ECO:0000256" key="1">
    <source>
        <dbReference type="ARBA" id="ARBA00004162"/>
    </source>
</evidence>
<dbReference type="PANTHER" id="PTHR33909:SF1">
    <property type="entry name" value="SEC TRANSLOCON ACCESSORY COMPLEX SUBUNIT YAJC"/>
    <property type="match status" value="1"/>
</dbReference>
<dbReference type="PANTHER" id="PTHR33909">
    <property type="entry name" value="SEC TRANSLOCON ACCESSORY COMPLEX SUBUNIT YAJC"/>
    <property type="match status" value="1"/>
</dbReference>
<keyword evidence="5 11" id="KW-0812">Transmembrane</keyword>
<evidence type="ECO:0000256" key="3">
    <source>
        <dbReference type="ARBA" id="ARBA00022448"/>
    </source>
</evidence>
<dbReference type="RefSeq" id="WP_160878605.1">
    <property type="nucleotide sequence ID" value="NZ_WUEK01000008.1"/>
</dbReference>
<feature type="region of interest" description="Disordered" evidence="10">
    <location>
        <begin position="87"/>
        <end position="106"/>
    </location>
</feature>
<dbReference type="Proteomes" id="UP000473325">
    <property type="component" value="Unassembled WGS sequence"/>
</dbReference>
<reference evidence="12 13" key="1">
    <citation type="submission" date="2019-12" db="EMBL/GenBank/DDBJ databases">
        <authorList>
            <person name="Kun Z."/>
        </authorList>
    </citation>
    <scope>NUCLEOTIDE SEQUENCE [LARGE SCALE GENOMIC DNA]</scope>
    <source>
        <strain evidence="12 13">YIM 123512</strain>
    </source>
</reference>
<evidence type="ECO:0000256" key="2">
    <source>
        <dbReference type="ARBA" id="ARBA00006742"/>
    </source>
</evidence>
<keyword evidence="4" id="KW-1003">Cell membrane</keyword>
<dbReference type="EMBL" id="WUEK01000008">
    <property type="protein sequence ID" value="MXG90678.1"/>
    <property type="molecule type" value="Genomic_DNA"/>
</dbReference>
<dbReference type="AlphaFoldDB" id="A0A6L7EYH7"/>
<accession>A0A6L7EYH7</accession>
<comment type="caution">
    <text evidence="12">The sequence shown here is derived from an EMBL/GenBank/DDBJ whole genome shotgun (WGS) entry which is preliminary data.</text>
</comment>
<keyword evidence="6" id="KW-0653">Protein transport</keyword>
<evidence type="ECO:0000256" key="11">
    <source>
        <dbReference type="SAM" id="Phobius"/>
    </source>
</evidence>
<keyword evidence="9 11" id="KW-0472">Membrane</keyword>
<evidence type="ECO:0000256" key="5">
    <source>
        <dbReference type="ARBA" id="ARBA00022692"/>
    </source>
</evidence>
<evidence type="ECO:0000313" key="12">
    <source>
        <dbReference type="EMBL" id="MXG90678.1"/>
    </source>
</evidence>
<evidence type="ECO:0000256" key="4">
    <source>
        <dbReference type="ARBA" id="ARBA00022475"/>
    </source>
</evidence>
<feature type="transmembrane region" description="Helical" evidence="11">
    <location>
        <begin position="6"/>
        <end position="22"/>
    </location>
</feature>
<organism evidence="12 13">
    <name type="scientific">Nocardioides flavescens</name>
    <dbReference type="NCBI Taxonomy" id="2691959"/>
    <lineage>
        <taxon>Bacteria</taxon>
        <taxon>Bacillati</taxon>
        <taxon>Actinomycetota</taxon>
        <taxon>Actinomycetes</taxon>
        <taxon>Propionibacteriales</taxon>
        <taxon>Nocardioidaceae</taxon>
        <taxon>Nocardioides</taxon>
    </lineage>
</organism>
<proteinExistence type="inferred from homology"/>
<comment type="similarity">
    <text evidence="2">Belongs to the YajC family.</text>
</comment>
<dbReference type="NCBIfam" id="TIGR00739">
    <property type="entry name" value="yajC"/>
    <property type="match status" value="1"/>
</dbReference>
<dbReference type="SMART" id="SM01323">
    <property type="entry name" value="YajC"/>
    <property type="match status" value="1"/>
</dbReference>
<gene>
    <name evidence="12" type="primary">yajC</name>
    <name evidence="12" type="ORF">GRQ65_14095</name>
</gene>